<organism evidence="4 5">
    <name type="scientific">Rhodovastum atsumiense</name>
    <dbReference type="NCBI Taxonomy" id="504468"/>
    <lineage>
        <taxon>Bacteria</taxon>
        <taxon>Pseudomonadati</taxon>
        <taxon>Pseudomonadota</taxon>
        <taxon>Alphaproteobacteria</taxon>
        <taxon>Acetobacterales</taxon>
        <taxon>Acetobacteraceae</taxon>
        <taxon>Rhodovastum</taxon>
    </lineage>
</organism>
<feature type="region of interest" description="Disordered" evidence="1">
    <location>
        <begin position="500"/>
        <end position="535"/>
    </location>
</feature>
<dbReference type="Pfam" id="PF11992">
    <property type="entry name" value="TgpA_N"/>
    <property type="match status" value="1"/>
</dbReference>
<feature type="transmembrane region" description="Helical" evidence="2">
    <location>
        <begin position="63"/>
        <end position="94"/>
    </location>
</feature>
<evidence type="ECO:0000256" key="1">
    <source>
        <dbReference type="SAM" id="MobiDB-lite"/>
    </source>
</evidence>
<dbReference type="OrthoDB" id="9804023at2"/>
<feature type="domain" description="Transglutaminase-like" evidence="3">
    <location>
        <begin position="419"/>
        <end position="490"/>
    </location>
</feature>
<protein>
    <submittedName>
        <fullName evidence="4">DUF3488 domain-containing protein</fullName>
    </submittedName>
</protein>
<dbReference type="InterPro" id="IPR021878">
    <property type="entry name" value="TgpA_N"/>
</dbReference>
<dbReference type="AlphaFoldDB" id="A0A5M6IWQ6"/>
<feature type="transmembrane region" description="Helical" evidence="2">
    <location>
        <begin position="130"/>
        <end position="148"/>
    </location>
</feature>
<feature type="transmembrane region" description="Helical" evidence="2">
    <location>
        <begin position="106"/>
        <end position="124"/>
    </location>
</feature>
<keyword evidence="2" id="KW-1133">Transmembrane helix</keyword>
<feature type="compositionally biased region" description="Low complexity" evidence="1">
    <location>
        <begin position="500"/>
        <end position="512"/>
    </location>
</feature>
<dbReference type="PANTHER" id="PTHR42736">
    <property type="entry name" value="PROTEIN-GLUTAMINE GAMMA-GLUTAMYLTRANSFERASE"/>
    <property type="match status" value="1"/>
</dbReference>
<dbReference type="RefSeq" id="WP_150040297.1">
    <property type="nucleotide sequence ID" value="NZ_OW485601.1"/>
</dbReference>
<dbReference type="EMBL" id="VWPK01000010">
    <property type="protein sequence ID" value="KAA5612764.1"/>
    <property type="molecule type" value="Genomic_DNA"/>
</dbReference>
<dbReference type="InterPro" id="IPR052901">
    <property type="entry name" value="Bact_TGase-like"/>
</dbReference>
<sequence>MTLPTTAIPVRGREALWLAAALAICALPGLLTLPWWVAAMTLAGAGCRWLPTGRPVATAARLGLLLAGAGGIAAGFPSLVSGEAVQSFLTLAIVLKWTETRSSRDALLVMAASVVLCASGLASWNDGRGMLLALAGAGTVMLALLALQGGRPGQMLRLALPALPVAAILFLAFPRIPGPLWNLGLAMGMPIGLAPAAEEPGLGFQETLEQATGPAPTGPSGGNEMVLVARFDDLIPPRGSLYWRGPVFTDFDGLRWSLSPGWNQRSHLVTSGIRSAAAIARMLRHSENRVSYSLRLVPHGGHWLYALDLPLTIVSESVLTPDLQLVSMRRVEREERYALHAALDYAMQTPLEAPARQRALHLPEGANPRLVALGQALRTSAGGDRAILHLARRWLAEQGFQRDEQAPRVQGFHALDTLMFETRRGGGQPLAEAFTVLMRAAGVPARLVTGYRGGTPLALTSILMVRRSHAHAWTEVWLEDAGWVRADAIDMIGLPVPSAPRAGGSAAPAMPRQDQAAQMQPPSRAEHPATPAADPAESWPALLAWLPAVLRWLESLGNWVVHYDPARQVNLFERTGFTRVDATLLVVVAATGAALASLPALVLGWKPRRRDPLVEAYAPFLAACARLGYPRGAAECPAAHARRVAEACPGIASWAQDISARYLAGRYGPELPVPARRQAIAALRRQIARFRHLSAGIGHRQDSPP</sequence>
<evidence type="ECO:0000259" key="3">
    <source>
        <dbReference type="SMART" id="SM00460"/>
    </source>
</evidence>
<name>A0A5M6IWQ6_9PROT</name>
<dbReference type="SMART" id="SM00460">
    <property type="entry name" value="TGc"/>
    <property type="match status" value="1"/>
</dbReference>
<keyword evidence="2" id="KW-0472">Membrane</keyword>
<dbReference type="SUPFAM" id="SSF54001">
    <property type="entry name" value="Cysteine proteinases"/>
    <property type="match status" value="1"/>
</dbReference>
<reference evidence="4 5" key="1">
    <citation type="submission" date="2019-09" db="EMBL/GenBank/DDBJ databases">
        <title>Genome sequence of Rhodovastum atsumiense, a diverse member of the Acetobacteraceae family of non-sulfur purple photosynthetic bacteria.</title>
        <authorList>
            <person name="Meyer T."/>
            <person name="Kyndt J."/>
        </authorList>
    </citation>
    <scope>NUCLEOTIDE SEQUENCE [LARGE SCALE GENOMIC DNA]</scope>
    <source>
        <strain evidence="4 5">DSM 21279</strain>
    </source>
</reference>
<accession>A0A5M6IWQ6</accession>
<feature type="transmembrane region" description="Helical" evidence="2">
    <location>
        <begin position="582"/>
        <end position="603"/>
    </location>
</feature>
<dbReference type="Pfam" id="PF01841">
    <property type="entry name" value="Transglut_core"/>
    <property type="match status" value="1"/>
</dbReference>
<dbReference type="Proteomes" id="UP000325255">
    <property type="component" value="Unassembled WGS sequence"/>
</dbReference>
<gene>
    <name evidence="4" type="ORF">F1189_08495</name>
</gene>
<evidence type="ECO:0000313" key="4">
    <source>
        <dbReference type="EMBL" id="KAA5612764.1"/>
    </source>
</evidence>
<keyword evidence="5" id="KW-1185">Reference proteome</keyword>
<evidence type="ECO:0000313" key="5">
    <source>
        <dbReference type="Proteomes" id="UP000325255"/>
    </source>
</evidence>
<dbReference type="InterPro" id="IPR002931">
    <property type="entry name" value="Transglutaminase-like"/>
</dbReference>
<keyword evidence="2" id="KW-0812">Transmembrane</keyword>
<dbReference type="InterPro" id="IPR038765">
    <property type="entry name" value="Papain-like_cys_pep_sf"/>
</dbReference>
<dbReference type="Gene3D" id="3.10.620.30">
    <property type="match status" value="1"/>
</dbReference>
<dbReference type="PANTHER" id="PTHR42736:SF1">
    <property type="entry name" value="PROTEIN-GLUTAMINE GAMMA-GLUTAMYLTRANSFERASE"/>
    <property type="match status" value="1"/>
</dbReference>
<comment type="caution">
    <text evidence="4">The sequence shown here is derived from an EMBL/GenBank/DDBJ whole genome shotgun (WGS) entry which is preliminary data.</text>
</comment>
<evidence type="ECO:0000256" key="2">
    <source>
        <dbReference type="SAM" id="Phobius"/>
    </source>
</evidence>
<proteinExistence type="predicted"/>